<evidence type="ECO:0000256" key="3">
    <source>
        <dbReference type="ARBA" id="ARBA00022806"/>
    </source>
</evidence>
<keyword evidence="3 6" id="KW-0347">Helicase</keyword>
<dbReference type="InterPro" id="IPR027417">
    <property type="entry name" value="P-loop_NTPase"/>
</dbReference>
<organism evidence="6 7">
    <name type="scientific">Flavobacterium cupriresistens</name>
    <dbReference type="NCBI Taxonomy" id="2893885"/>
    <lineage>
        <taxon>Bacteria</taxon>
        <taxon>Pseudomonadati</taxon>
        <taxon>Bacteroidota</taxon>
        <taxon>Flavobacteriia</taxon>
        <taxon>Flavobacteriales</taxon>
        <taxon>Flavobacteriaceae</taxon>
        <taxon>Flavobacterium</taxon>
    </lineage>
</organism>
<dbReference type="PANTHER" id="PTHR11274:SF0">
    <property type="entry name" value="GENERAL TRANSCRIPTION AND DNA REPAIR FACTOR IIH HELICASE SUBUNIT XPB"/>
    <property type="match status" value="1"/>
</dbReference>
<dbReference type="PROSITE" id="PS51192">
    <property type="entry name" value="HELICASE_ATP_BIND_1"/>
    <property type="match status" value="1"/>
</dbReference>
<evidence type="ECO:0000259" key="5">
    <source>
        <dbReference type="PROSITE" id="PS51192"/>
    </source>
</evidence>
<gene>
    <name evidence="6" type="ORF">SGQ83_04475</name>
</gene>
<dbReference type="Pfam" id="PF22548">
    <property type="entry name" value="AEP-TOTE"/>
    <property type="match status" value="1"/>
</dbReference>
<dbReference type="PANTHER" id="PTHR11274">
    <property type="entry name" value="RAD25/XP-B DNA REPAIR HELICASE"/>
    <property type="match status" value="1"/>
</dbReference>
<evidence type="ECO:0000313" key="7">
    <source>
        <dbReference type="Proteomes" id="UP001273350"/>
    </source>
</evidence>
<protein>
    <submittedName>
        <fullName evidence="6">DEAD/DEAH box helicase family protein</fullName>
    </submittedName>
</protein>
<keyword evidence="2" id="KW-0378">Hydrolase</keyword>
<evidence type="ECO:0000256" key="4">
    <source>
        <dbReference type="ARBA" id="ARBA00022840"/>
    </source>
</evidence>
<reference evidence="6 7" key="1">
    <citation type="submission" date="2023-11" db="EMBL/GenBank/DDBJ databases">
        <title>Unpublished Manusciprt.</title>
        <authorList>
            <person name="Saticioglu I.B."/>
            <person name="Ay H."/>
            <person name="Ajmi N."/>
            <person name="Altun S."/>
            <person name="Duman M."/>
        </authorList>
    </citation>
    <scope>NUCLEOTIDE SEQUENCE [LARGE SCALE GENOMIC DNA]</scope>
    <source>
        <strain evidence="6 7">Fl-318</strain>
    </source>
</reference>
<dbReference type="SMART" id="SM00487">
    <property type="entry name" value="DEXDc"/>
    <property type="match status" value="1"/>
</dbReference>
<dbReference type="CDD" id="cd17926">
    <property type="entry name" value="DEXHc_RE"/>
    <property type="match status" value="1"/>
</dbReference>
<feature type="domain" description="Helicase ATP-binding" evidence="5">
    <location>
        <begin position="382"/>
        <end position="530"/>
    </location>
</feature>
<sequence length="1002" mass="116683">MRRVVDKPQRRKLVMMNEFTPNDINQFRSLFKGREDVFAIRWEKSGKSGYMPAYQYDLYHYRVHKMNGGTFQNYPHKTYLPLSDNEIRKHLNGIQQIGVYPLLQDNTSGFLVADFDKQNWNEESVDFLNTCKEKNIPAYLERSRSGNGGHVWIFFGNLYPAIRSRKIFISILEQSGAFSMFDKGSSFDRLFPNQDFLSGKGLGNLIALPFFKPAMENGNSCFVNPETFEPYSNQWQFLNEIERVSIDVLDQLYQEISTTHNLPIRKNTNGKLSITLQQNIRVKRNGLVTPLINFLKEELNFANSEFFIKKKLGKNTFGTERYFKLVEETENEIIIPRGFIGKLLRFCKEQKLDFDFQDQRKLKEEITITFNAVLRIHQEKIIEAVSKKDFGVIVAPPGSGKTIMGLKIIAEKKQAALIVVHRKQLLEQWQERVQAFLGIPKHEIGIIGQGKAKIGKQVTIATIQSLPKQIEQIKNQFGTILVDECHHIPAETFRNTIEKLKTFHLYGLTATPFRKYNDDKLIFAYLGDVISEVLTIEIEKFKHAQIIVRNTNLDVPFNSKTDNFEILSKILVHDSERNKLILEDIKKELSYGKRITIITERKEHIDTLYLFLKQSYEVITLSGDDSDNNKKSKWQALQQGNFEVLITTGQYFGEGSDLSNISSLFLVYPFSFKGKLIQYIGRVQRSEINPTIYDYRDIKIDYLNKLFLKRNAYYSQIVRQASLFDEPTELIPERQNLIIEKQIKIAIEDLDFRYGNVGFEYIDKESNQRFDFEIENEEFRPEFGVLKPYFIKVLKSKSVAINIYAEIESGVILSQLATSADIENINKEMVESVKFEFLNKSFVGQIPTSKQNIFTTNELPNNQNIYTNAESILMDLLKGKQHKHSKHIQFLADRHERNVMKLRFVLQPFSFVFLIAGEQNYHIILETLDTEEATYIWHTDKKKSALIDIIKQIEKELTIIREKGRQVYLETNPQNFSRIVHDYSDDNKGFIIWKGLLEERII</sequence>
<dbReference type="InterPro" id="IPR006935">
    <property type="entry name" value="Helicase/UvrB_N"/>
</dbReference>
<evidence type="ECO:0000256" key="1">
    <source>
        <dbReference type="ARBA" id="ARBA00022741"/>
    </source>
</evidence>
<dbReference type="RefSeq" id="WP_230004944.1">
    <property type="nucleotide sequence ID" value="NZ_CP087134.1"/>
</dbReference>
<dbReference type="InterPro" id="IPR050615">
    <property type="entry name" value="ATP-dep_DNA_Helicase"/>
</dbReference>
<dbReference type="InterPro" id="IPR054347">
    <property type="entry name" value="TOTE_primase"/>
</dbReference>
<keyword evidence="1" id="KW-0547">Nucleotide-binding</keyword>
<dbReference type="EMBL" id="JAWXVI010000002">
    <property type="protein sequence ID" value="MDX6188597.1"/>
    <property type="molecule type" value="Genomic_DNA"/>
</dbReference>
<dbReference type="CDD" id="cd18785">
    <property type="entry name" value="SF2_C"/>
    <property type="match status" value="1"/>
</dbReference>
<dbReference type="Proteomes" id="UP001273350">
    <property type="component" value="Unassembled WGS sequence"/>
</dbReference>
<name>A0ABU4R7P4_9FLAO</name>
<accession>A0ABU4R7P4</accession>
<dbReference type="InterPro" id="IPR001650">
    <property type="entry name" value="Helicase_C-like"/>
</dbReference>
<evidence type="ECO:0000313" key="6">
    <source>
        <dbReference type="EMBL" id="MDX6188597.1"/>
    </source>
</evidence>
<keyword evidence="4" id="KW-0067">ATP-binding</keyword>
<dbReference type="GO" id="GO:0004386">
    <property type="term" value="F:helicase activity"/>
    <property type="evidence" value="ECO:0007669"/>
    <property type="project" value="UniProtKB-KW"/>
</dbReference>
<dbReference type="Pfam" id="PF04851">
    <property type="entry name" value="ResIII"/>
    <property type="match status" value="1"/>
</dbReference>
<dbReference type="InterPro" id="IPR014001">
    <property type="entry name" value="Helicase_ATP-bd"/>
</dbReference>
<dbReference type="SUPFAM" id="SSF52540">
    <property type="entry name" value="P-loop containing nucleoside triphosphate hydrolases"/>
    <property type="match status" value="2"/>
</dbReference>
<keyword evidence="7" id="KW-1185">Reference proteome</keyword>
<proteinExistence type="predicted"/>
<dbReference type="Gene3D" id="3.40.50.300">
    <property type="entry name" value="P-loop containing nucleotide triphosphate hydrolases"/>
    <property type="match status" value="2"/>
</dbReference>
<evidence type="ECO:0000256" key="2">
    <source>
        <dbReference type="ARBA" id="ARBA00022801"/>
    </source>
</evidence>
<comment type="caution">
    <text evidence="6">The sequence shown here is derived from an EMBL/GenBank/DDBJ whole genome shotgun (WGS) entry which is preliminary data.</text>
</comment>
<dbReference type="Pfam" id="PF00271">
    <property type="entry name" value="Helicase_C"/>
    <property type="match status" value="1"/>
</dbReference>